<evidence type="ECO:0000313" key="2">
    <source>
        <dbReference type="Proteomes" id="UP000030671"/>
    </source>
</evidence>
<dbReference type="KEGG" id="hir:HETIRDRAFT_167848"/>
<dbReference type="HOGENOM" id="CLU_2606321_0_0_1"/>
<dbReference type="GeneID" id="20668136"/>
<gene>
    <name evidence="1" type="ORF">HETIRDRAFT_167848</name>
</gene>
<dbReference type="InParanoid" id="W4KJA6"/>
<dbReference type="OrthoDB" id="5424209at2759"/>
<dbReference type="RefSeq" id="XP_009542739.1">
    <property type="nucleotide sequence ID" value="XM_009544444.1"/>
</dbReference>
<accession>W4KJA6</accession>
<evidence type="ECO:0000313" key="1">
    <source>
        <dbReference type="EMBL" id="ETW85938.1"/>
    </source>
</evidence>
<dbReference type="EMBL" id="KI925455">
    <property type="protein sequence ID" value="ETW85938.1"/>
    <property type="molecule type" value="Genomic_DNA"/>
</dbReference>
<dbReference type="AlphaFoldDB" id="W4KJA6"/>
<reference evidence="1 2" key="1">
    <citation type="journal article" date="2012" name="New Phytol.">
        <title>Insight into trade-off between wood decay and parasitism from the genome of a fungal forest pathogen.</title>
        <authorList>
            <person name="Olson A."/>
            <person name="Aerts A."/>
            <person name="Asiegbu F."/>
            <person name="Belbahri L."/>
            <person name="Bouzid O."/>
            <person name="Broberg A."/>
            <person name="Canback B."/>
            <person name="Coutinho P.M."/>
            <person name="Cullen D."/>
            <person name="Dalman K."/>
            <person name="Deflorio G."/>
            <person name="van Diepen L.T."/>
            <person name="Dunand C."/>
            <person name="Duplessis S."/>
            <person name="Durling M."/>
            <person name="Gonthier P."/>
            <person name="Grimwood J."/>
            <person name="Fossdal C.G."/>
            <person name="Hansson D."/>
            <person name="Henrissat B."/>
            <person name="Hietala A."/>
            <person name="Himmelstrand K."/>
            <person name="Hoffmeister D."/>
            <person name="Hogberg N."/>
            <person name="James T.Y."/>
            <person name="Karlsson M."/>
            <person name="Kohler A."/>
            <person name="Kues U."/>
            <person name="Lee Y.H."/>
            <person name="Lin Y.C."/>
            <person name="Lind M."/>
            <person name="Lindquist E."/>
            <person name="Lombard V."/>
            <person name="Lucas S."/>
            <person name="Lunden K."/>
            <person name="Morin E."/>
            <person name="Murat C."/>
            <person name="Park J."/>
            <person name="Raffaello T."/>
            <person name="Rouze P."/>
            <person name="Salamov A."/>
            <person name="Schmutz J."/>
            <person name="Solheim H."/>
            <person name="Stahlberg J."/>
            <person name="Velez H."/>
            <person name="de Vries R.P."/>
            <person name="Wiebenga A."/>
            <person name="Woodward S."/>
            <person name="Yakovlev I."/>
            <person name="Garbelotto M."/>
            <person name="Martin F."/>
            <person name="Grigoriev I.V."/>
            <person name="Stenlid J."/>
        </authorList>
    </citation>
    <scope>NUCLEOTIDE SEQUENCE [LARGE SCALE GENOMIC DNA]</scope>
    <source>
        <strain evidence="1 2">TC 32-1</strain>
    </source>
</reference>
<sequence>MGFYFKVDQDLYAVTARHVLFPENEGNNTYSCVAGPKKEVVLMGSKAPHNFLVSIQGHIGIMNSTVDVLEKRVTALTVR</sequence>
<protein>
    <submittedName>
        <fullName evidence="1">Uncharacterized protein</fullName>
    </submittedName>
</protein>
<name>W4KJA6_HETIT</name>
<dbReference type="Proteomes" id="UP000030671">
    <property type="component" value="Unassembled WGS sequence"/>
</dbReference>
<proteinExistence type="predicted"/>
<keyword evidence="2" id="KW-1185">Reference proteome</keyword>
<organism evidence="1 2">
    <name type="scientific">Heterobasidion irregulare (strain TC 32-1)</name>
    <dbReference type="NCBI Taxonomy" id="747525"/>
    <lineage>
        <taxon>Eukaryota</taxon>
        <taxon>Fungi</taxon>
        <taxon>Dikarya</taxon>
        <taxon>Basidiomycota</taxon>
        <taxon>Agaricomycotina</taxon>
        <taxon>Agaricomycetes</taxon>
        <taxon>Russulales</taxon>
        <taxon>Bondarzewiaceae</taxon>
        <taxon>Heterobasidion</taxon>
        <taxon>Heterobasidion annosum species complex</taxon>
    </lineage>
</organism>